<reference evidence="3 4" key="1">
    <citation type="submission" date="2018-07" db="EMBL/GenBank/DDBJ databases">
        <title>a novel species of Sphingomonas isolated from the rhizosphere soil of Araceae plant.</title>
        <authorList>
            <person name="Zhiyong W."/>
            <person name="Qinglan Z."/>
            <person name="Zhiwei F."/>
            <person name="Ding X."/>
            <person name="Gejiao W."/>
            <person name="Shixue Z."/>
        </authorList>
    </citation>
    <scope>NUCLEOTIDE SEQUENCE [LARGE SCALE GENOMIC DNA]</scope>
    <source>
        <strain evidence="3 4">WZY 27</strain>
    </source>
</reference>
<gene>
    <name evidence="3" type="ORF">DVW87_09040</name>
</gene>
<keyword evidence="3" id="KW-0255">Endonuclease</keyword>
<accession>A0A369VTM2</accession>
<organism evidence="3 4">
    <name type="scientific">Sphingomonas aracearum</name>
    <dbReference type="NCBI Taxonomy" id="2283317"/>
    <lineage>
        <taxon>Bacteria</taxon>
        <taxon>Pseudomonadati</taxon>
        <taxon>Pseudomonadota</taxon>
        <taxon>Alphaproteobacteria</taxon>
        <taxon>Sphingomonadales</taxon>
        <taxon>Sphingomonadaceae</taxon>
        <taxon>Sphingomonas</taxon>
    </lineage>
</organism>
<keyword evidence="3" id="KW-0540">Nuclease</keyword>
<dbReference type="InterPro" id="IPR047216">
    <property type="entry name" value="Endonuclease_DUF559_bact"/>
</dbReference>
<comment type="caution">
    <text evidence="3">The sequence shown here is derived from an EMBL/GenBank/DDBJ whole genome shotgun (WGS) entry which is preliminary data.</text>
</comment>
<dbReference type="GO" id="GO:0004519">
    <property type="term" value="F:endonuclease activity"/>
    <property type="evidence" value="ECO:0007669"/>
    <property type="project" value="UniProtKB-KW"/>
</dbReference>
<dbReference type="OrthoDB" id="9798754at2"/>
<evidence type="ECO:0000256" key="1">
    <source>
        <dbReference type="SAM" id="MobiDB-lite"/>
    </source>
</evidence>
<feature type="region of interest" description="Disordered" evidence="1">
    <location>
        <begin position="1"/>
        <end position="37"/>
    </location>
</feature>
<protein>
    <submittedName>
        <fullName evidence="3">Endonuclease domain-containing protein</fullName>
    </submittedName>
</protein>
<evidence type="ECO:0000313" key="3">
    <source>
        <dbReference type="EMBL" id="RDE05393.1"/>
    </source>
</evidence>
<dbReference type="Gene3D" id="3.40.960.10">
    <property type="entry name" value="VSR Endonuclease"/>
    <property type="match status" value="1"/>
</dbReference>
<dbReference type="EMBL" id="QQNB01000002">
    <property type="protein sequence ID" value="RDE05393.1"/>
    <property type="molecule type" value="Genomic_DNA"/>
</dbReference>
<keyword evidence="3" id="KW-0378">Hydrolase</keyword>
<feature type="domain" description="DUF559" evidence="2">
    <location>
        <begin position="26"/>
        <end position="127"/>
    </location>
</feature>
<dbReference type="Proteomes" id="UP000253918">
    <property type="component" value="Unassembled WGS sequence"/>
</dbReference>
<dbReference type="PANTHER" id="PTHR38590">
    <property type="entry name" value="BLL0828 PROTEIN"/>
    <property type="match status" value="1"/>
</dbReference>
<keyword evidence="4" id="KW-1185">Reference proteome</keyword>
<dbReference type="CDD" id="cd01038">
    <property type="entry name" value="Endonuclease_DUF559"/>
    <property type="match status" value="1"/>
</dbReference>
<name>A0A369VTM2_9SPHN</name>
<dbReference type="SUPFAM" id="SSF52980">
    <property type="entry name" value="Restriction endonuclease-like"/>
    <property type="match status" value="1"/>
</dbReference>
<dbReference type="InterPro" id="IPR007569">
    <property type="entry name" value="DUF559"/>
</dbReference>
<sequence length="154" mass="17182">MSDRDASSPSPSGEGLGWGAPNGSLAERARHMRRNPSEAEKRLWRALSNSQLRGLKFRRQHVIGRYIADFFCPAIGLIVEVDGDTHRRERDICRDRTMTDAGFTTVRFTNAEAMGNMEGVLLRIVEVAAALPPRRAWRLPHPNPSPEGEGLKAH</sequence>
<evidence type="ECO:0000259" key="2">
    <source>
        <dbReference type="Pfam" id="PF04480"/>
    </source>
</evidence>
<evidence type="ECO:0000313" key="4">
    <source>
        <dbReference type="Proteomes" id="UP000253918"/>
    </source>
</evidence>
<dbReference type="PANTHER" id="PTHR38590:SF1">
    <property type="entry name" value="BLL0828 PROTEIN"/>
    <property type="match status" value="1"/>
</dbReference>
<dbReference type="InterPro" id="IPR011335">
    <property type="entry name" value="Restrct_endonuc-II-like"/>
</dbReference>
<proteinExistence type="predicted"/>
<dbReference type="AlphaFoldDB" id="A0A369VTM2"/>
<dbReference type="Pfam" id="PF04480">
    <property type="entry name" value="DUF559"/>
    <property type="match status" value="1"/>
</dbReference>